<keyword evidence="4 5" id="KW-0472">Membrane</keyword>
<dbReference type="GO" id="GO:0005886">
    <property type="term" value="C:plasma membrane"/>
    <property type="evidence" value="ECO:0007669"/>
    <property type="project" value="TreeGrafter"/>
</dbReference>
<feature type="transmembrane region" description="Helical" evidence="5">
    <location>
        <begin position="257"/>
        <end position="274"/>
    </location>
</feature>
<evidence type="ECO:0000256" key="1">
    <source>
        <dbReference type="ARBA" id="ARBA00004141"/>
    </source>
</evidence>
<evidence type="ECO:0000256" key="2">
    <source>
        <dbReference type="ARBA" id="ARBA00022692"/>
    </source>
</evidence>
<feature type="transmembrane region" description="Helical" evidence="5">
    <location>
        <begin position="407"/>
        <end position="426"/>
    </location>
</feature>
<dbReference type="GO" id="GO:1905039">
    <property type="term" value="P:carboxylic acid transmembrane transport"/>
    <property type="evidence" value="ECO:0007669"/>
    <property type="project" value="UniProtKB-ARBA"/>
</dbReference>
<feature type="transmembrane region" description="Helical" evidence="5">
    <location>
        <begin position="202"/>
        <end position="224"/>
    </location>
</feature>
<comment type="subcellular location">
    <subcellularLocation>
        <location evidence="1">Membrane</location>
        <topology evidence="1">Multi-pass membrane protein</topology>
    </subcellularLocation>
</comment>
<proteinExistence type="predicted"/>
<dbReference type="PANTHER" id="PTHR10283">
    <property type="entry name" value="SOLUTE CARRIER FAMILY 13 MEMBER"/>
    <property type="match status" value="1"/>
</dbReference>
<dbReference type="NCBIfam" id="TIGR00785">
    <property type="entry name" value="dass"/>
    <property type="match status" value="1"/>
</dbReference>
<dbReference type="InterPro" id="IPR001898">
    <property type="entry name" value="SLC13A/DASS"/>
</dbReference>
<keyword evidence="2 5" id="KW-0812">Transmembrane</keyword>
<feature type="transmembrane region" description="Helical" evidence="5">
    <location>
        <begin position="162"/>
        <end position="182"/>
    </location>
</feature>
<feature type="transmembrane region" description="Helical" evidence="5">
    <location>
        <begin position="349"/>
        <end position="369"/>
    </location>
</feature>
<organism evidence="6 7">
    <name type="scientific">Hankyongella ginsenosidimutans</name>
    <dbReference type="NCBI Taxonomy" id="1763828"/>
    <lineage>
        <taxon>Bacteria</taxon>
        <taxon>Pseudomonadati</taxon>
        <taxon>Pseudomonadota</taxon>
        <taxon>Alphaproteobacteria</taxon>
        <taxon>Sphingomonadales</taxon>
        <taxon>Sphingomonadaceae</taxon>
        <taxon>Hankyongella</taxon>
    </lineage>
</organism>
<sequence length="459" mass="47292">MIQRAGLWAGLGLFMTMRLVDAPAGLSPEGWAVAAVAVLMALWWFTEAVPLTMTALLPFLLLPLLGPAAPARSPAPIIRRSCFWCSGAIVAIAIEKAGLHRRVALAVAARGGTSPRRLVLAFMAATAIVSMIVSNTATALIMTPVALALIRARGQDDGFAPALLLGVAYAASIGGLGTLVGSPTNGIAAAMIDRTLDIRIDFVTWSKFGLPMVFLGVPAAAWLLNRALRVPHAAFDRQAVLAAIGTPGAWSPLEKRVAPLVVALILGWTVLPLIKDRIGLSALDDGMTAIAAALLLFILPGGNGRPILEWPDARGVPWDVIMMFGGGLALADAITASGLALWIGQQLSGLGTIPIWALALLLTALVILVTEFASNVATASGFLPVVAGVATATGLDPLALAMPAALAASWGFMMPAGTGPNAIAYATGQVRVGQMVRAGFLIDLLGIPLIVAVCFAVAP</sequence>
<dbReference type="AlphaFoldDB" id="A0A4D7C2P3"/>
<evidence type="ECO:0000256" key="4">
    <source>
        <dbReference type="ARBA" id="ARBA00023136"/>
    </source>
</evidence>
<name>A0A4D7C2P3_9SPHN</name>
<evidence type="ECO:0000313" key="7">
    <source>
        <dbReference type="Proteomes" id="UP000298714"/>
    </source>
</evidence>
<dbReference type="KEGG" id="hgn:E6W36_11990"/>
<feature type="transmembrane region" description="Helical" evidence="5">
    <location>
        <begin position="42"/>
        <end position="65"/>
    </location>
</feature>
<dbReference type="PANTHER" id="PTHR10283:SF82">
    <property type="entry name" value="SOLUTE CARRIER FAMILY 13 MEMBER 2"/>
    <property type="match status" value="1"/>
</dbReference>
<dbReference type="EMBL" id="CP039704">
    <property type="protein sequence ID" value="QCI79974.1"/>
    <property type="molecule type" value="Genomic_DNA"/>
</dbReference>
<evidence type="ECO:0000256" key="5">
    <source>
        <dbReference type="SAM" id="Phobius"/>
    </source>
</evidence>
<protein>
    <submittedName>
        <fullName evidence="6">DASS family sodium-coupled anion symporter</fullName>
    </submittedName>
</protein>
<feature type="transmembrane region" description="Helical" evidence="5">
    <location>
        <begin position="320"/>
        <end position="343"/>
    </location>
</feature>
<evidence type="ECO:0000256" key="3">
    <source>
        <dbReference type="ARBA" id="ARBA00022989"/>
    </source>
</evidence>
<dbReference type="Proteomes" id="UP000298714">
    <property type="component" value="Chromosome"/>
</dbReference>
<accession>A0A4D7C2P3</accession>
<gene>
    <name evidence="6" type="ORF">E6W36_11990</name>
</gene>
<evidence type="ECO:0000313" key="6">
    <source>
        <dbReference type="EMBL" id="QCI79974.1"/>
    </source>
</evidence>
<feature type="transmembrane region" description="Helical" evidence="5">
    <location>
        <begin position="286"/>
        <end position="308"/>
    </location>
</feature>
<dbReference type="Pfam" id="PF00939">
    <property type="entry name" value="Na_sulph_symp"/>
    <property type="match status" value="1"/>
</dbReference>
<dbReference type="RefSeq" id="WP_222872825.1">
    <property type="nucleotide sequence ID" value="NZ_CP039704.1"/>
</dbReference>
<keyword evidence="7" id="KW-1185">Reference proteome</keyword>
<dbReference type="GO" id="GO:0008514">
    <property type="term" value="F:organic anion transmembrane transporter activity"/>
    <property type="evidence" value="ECO:0007669"/>
    <property type="project" value="UniProtKB-ARBA"/>
</dbReference>
<feature type="transmembrane region" description="Helical" evidence="5">
    <location>
        <begin position="438"/>
        <end position="458"/>
    </location>
</feature>
<feature type="transmembrane region" description="Helical" evidence="5">
    <location>
        <begin position="119"/>
        <end position="150"/>
    </location>
</feature>
<keyword evidence="3 5" id="KW-1133">Transmembrane helix</keyword>
<reference evidence="7" key="1">
    <citation type="submission" date="2019-04" db="EMBL/GenBank/DDBJ databases">
        <title>Complete genome sequence of Sphingomonas sp. W1-2-3.</title>
        <authorList>
            <person name="Im W.T."/>
        </authorList>
    </citation>
    <scope>NUCLEOTIDE SEQUENCE [LARGE SCALE GENOMIC DNA]</scope>
    <source>
        <strain evidence="7">W1-2-3</strain>
    </source>
</reference>